<dbReference type="Proteomes" id="UP000186878">
    <property type="component" value="Unassembled WGS sequence"/>
</dbReference>
<name>A0A1Q8ST42_9GAMM</name>
<dbReference type="InterPro" id="IPR010982">
    <property type="entry name" value="Lambda_DNA-bd_dom_sf"/>
</dbReference>
<dbReference type="InterPro" id="IPR001387">
    <property type="entry name" value="Cro/C1-type_HTH"/>
</dbReference>
<dbReference type="NCBIfam" id="TIGR03070">
    <property type="entry name" value="couple_hipB"/>
    <property type="match status" value="1"/>
</dbReference>
<dbReference type="EMBL" id="MSDO01000009">
    <property type="protein sequence ID" value="OLO04619.1"/>
    <property type="molecule type" value="Genomic_DNA"/>
</dbReference>
<dbReference type="GO" id="GO:0003677">
    <property type="term" value="F:DNA binding"/>
    <property type="evidence" value="ECO:0007669"/>
    <property type="project" value="InterPro"/>
</dbReference>
<proteinExistence type="predicted"/>
<comment type="caution">
    <text evidence="1">The sequence shown here is derived from an EMBL/GenBank/DDBJ whole genome shotgun (WGS) entry which is preliminary data.</text>
</comment>
<gene>
    <name evidence="1" type="ORF">BTW07_07320</name>
</gene>
<protein>
    <submittedName>
        <fullName evidence="1">Transcriptional regulator</fullName>
    </submittedName>
</protein>
<dbReference type="Gene3D" id="1.10.260.40">
    <property type="entry name" value="lambda repressor-like DNA-binding domains"/>
    <property type="match status" value="1"/>
</dbReference>
<evidence type="ECO:0000313" key="1">
    <source>
        <dbReference type="EMBL" id="OLO04619.1"/>
    </source>
</evidence>
<keyword evidence="2" id="KW-1185">Reference proteome</keyword>
<dbReference type="CDD" id="cd00093">
    <property type="entry name" value="HTH_XRE"/>
    <property type="match status" value="1"/>
</dbReference>
<dbReference type="OrthoDB" id="9156632at2"/>
<reference evidence="1 2" key="1">
    <citation type="submission" date="2016-12" db="EMBL/GenBank/DDBJ databases">
        <title>Draft genome sequences of strains Salinicola socius SMB35, Salinicola sp. MH3R3-1 and Chromohalobacter sp. SMB17 from the Verkhnekamsk potash mining region of Russia.</title>
        <authorList>
            <person name="Mavrodi D.V."/>
            <person name="Olsson B.E."/>
            <person name="Korsakova E.S."/>
            <person name="Pyankova A."/>
            <person name="Mavrodi O.V."/>
            <person name="Plotnikova E.G."/>
        </authorList>
    </citation>
    <scope>NUCLEOTIDE SEQUENCE [LARGE SCALE GENOMIC DNA]</scope>
    <source>
        <strain evidence="1 2">SMB35</strain>
    </source>
</reference>
<dbReference type="SUPFAM" id="SSF47413">
    <property type="entry name" value="lambda repressor-like DNA-binding domains"/>
    <property type="match status" value="1"/>
</dbReference>
<dbReference type="STRING" id="404433.BTW07_07320"/>
<dbReference type="RefSeq" id="WP_075569520.1">
    <property type="nucleotide sequence ID" value="NZ_MSDO01000009.1"/>
</dbReference>
<dbReference type="InterPro" id="IPR017507">
    <property type="entry name" value="Tscrpt_reg_HipB-like"/>
</dbReference>
<accession>A0A1Q8ST42</accession>
<dbReference type="AlphaFoldDB" id="A0A1Q8ST42"/>
<sequence length="84" mass="9246">MARTEKSPSLPQTVRSTEAIGEIVQQLRREQKLLQADLAGLAGTGNRFVVDLEKGKPTLQMQKVLDVLDLMGLEVSIRRKGSAE</sequence>
<evidence type="ECO:0000313" key="2">
    <source>
        <dbReference type="Proteomes" id="UP000186878"/>
    </source>
</evidence>
<organism evidence="1 2">
    <name type="scientific">Salinicola socius</name>
    <dbReference type="NCBI Taxonomy" id="404433"/>
    <lineage>
        <taxon>Bacteria</taxon>
        <taxon>Pseudomonadati</taxon>
        <taxon>Pseudomonadota</taxon>
        <taxon>Gammaproteobacteria</taxon>
        <taxon>Oceanospirillales</taxon>
        <taxon>Halomonadaceae</taxon>
        <taxon>Salinicola</taxon>
    </lineage>
</organism>